<proteinExistence type="predicted"/>
<dbReference type="Gene3D" id="3.40.50.410">
    <property type="entry name" value="von Willebrand factor, type A domain"/>
    <property type="match status" value="1"/>
</dbReference>
<dbReference type="InterPro" id="IPR002035">
    <property type="entry name" value="VWF_A"/>
</dbReference>
<keyword evidence="1" id="KW-0732">Signal</keyword>
<feature type="domain" description="VWFA" evidence="2">
    <location>
        <begin position="226"/>
        <end position="435"/>
    </location>
</feature>
<sequence>MNLRGLGAALLALSLSPALQAADKPLLQDGKKTLFQRVLTTPSCKLSSAAGGAAGTAQPAFSRFYVYERAAVDGHDWLRVGPDTQGKSIGWLPGDCTVEWKMQLTLAFTNPANRDRLLFFKERKQLEGVLDAPDPVSQVAPIRAQLKNGKEVPGVLAQEPEYFVDLQKNFYLLPVLSGEEVMTEEGFRTRILNVASVSKADAASAAKANPADPAGAKTQMKAFSAAVVFVIDSTISMDPYIERTREAIKRVYEQVEKENLGNQVKFGLVAFRSNTKAVPGLEYVSKMYADPNTVKDGADFLAKMADLKQAKVSSSAFDEDAYAGVMHAIDKVDWSQFGARYVVLITDAGAIDGGDKLSSTGLGAEQVKIEASNPGVALYTLHLKTPSGAKNHSSAEAQYRVLSNFPGTNTSLYYPVNAGDVNAFGQKVDSLASAITQQVRSAYMGEDAIGSATNAKAAPAEKKMLEDAALIGHAMQLAYLGKTTGTQAPPVFQAWISDRDLIKQNVPTTDVRVLLTKAQLSDLSDVLKQVLNAANEGMISPAEMFTRLRSVAATMGTDPNQLKQGSTTRVADLGVLGEYLEDLPYHSEVLNLDEETWKGWDGLAQEKFIRNLSTKLRHYQRYNADVDRWVALAPGADSRDNVYPVPLEMMP</sequence>
<dbReference type="RefSeq" id="WP_330072714.1">
    <property type="nucleotide sequence ID" value="NZ_JAZDQJ010000001.1"/>
</dbReference>
<comment type="caution">
    <text evidence="3">The sequence shown here is derived from an EMBL/GenBank/DDBJ whole genome shotgun (WGS) entry which is preliminary data.</text>
</comment>
<feature type="signal peptide" evidence="1">
    <location>
        <begin position="1"/>
        <end position="21"/>
    </location>
</feature>
<organism evidence="3 4">
    <name type="scientific">Pseudomonas ulcerans</name>
    <dbReference type="NCBI Taxonomy" id="3115852"/>
    <lineage>
        <taxon>Bacteria</taxon>
        <taxon>Pseudomonadati</taxon>
        <taxon>Pseudomonadota</taxon>
        <taxon>Gammaproteobacteria</taxon>
        <taxon>Pseudomonadales</taxon>
        <taxon>Pseudomonadaceae</taxon>
        <taxon>Pseudomonas</taxon>
    </lineage>
</organism>
<evidence type="ECO:0000313" key="4">
    <source>
        <dbReference type="Proteomes" id="UP001335100"/>
    </source>
</evidence>
<keyword evidence="4" id="KW-1185">Reference proteome</keyword>
<protein>
    <submittedName>
        <fullName evidence="3">VWA domain-containing protein</fullName>
    </submittedName>
</protein>
<dbReference type="InterPro" id="IPR036465">
    <property type="entry name" value="vWFA_dom_sf"/>
</dbReference>
<dbReference type="SUPFAM" id="SSF53300">
    <property type="entry name" value="vWA-like"/>
    <property type="match status" value="1"/>
</dbReference>
<dbReference type="EMBL" id="JAZDQJ010000001">
    <property type="protein sequence ID" value="MEE1931730.1"/>
    <property type="molecule type" value="Genomic_DNA"/>
</dbReference>
<gene>
    <name evidence="3" type="ORF">V0R50_00745</name>
</gene>
<dbReference type="CDD" id="cd00198">
    <property type="entry name" value="vWFA"/>
    <property type="match status" value="1"/>
</dbReference>
<feature type="chain" id="PRO_5047416851" evidence="1">
    <location>
        <begin position="22"/>
        <end position="651"/>
    </location>
</feature>
<evidence type="ECO:0000313" key="3">
    <source>
        <dbReference type="EMBL" id="MEE1931730.1"/>
    </source>
</evidence>
<reference evidence="3 4" key="1">
    <citation type="submission" date="2024-01" db="EMBL/GenBank/DDBJ databases">
        <title>Unpublished Manusciprt.</title>
        <authorList>
            <person name="Duman M."/>
            <person name="Valdes E.G."/>
            <person name="Ajmi N."/>
            <person name="Altun S."/>
            <person name="Saticioglu I.B."/>
        </authorList>
    </citation>
    <scope>NUCLEOTIDE SEQUENCE [LARGE SCALE GENOMIC DNA]</scope>
    <source>
        <strain evidence="3 4">148P</strain>
    </source>
</reference>
<name>A0ABU7HJN8_9PSED</name>
<dbReference type="Proteomes" id="UP001335100">
    <property type="component" value="Unassembled WGS sequence"/>
</dbReference>
<evidence type="ECO:0000256" key="1">
    <source>
        <dbReference type="SAM" id="SignalP"/>
    </source>
</evidence>
<evidence type="ECO:0000259" key="2">
    <source>
        <dbReference type="PROSITE" id="PS50234"/>
    </source>
</evidence>
<dbReference type="PROSITE" id="PS50234">
    <property type="entry name" value="VWFA"/>
    <property type="match status" value="1"/>
</dbReference>
<accession>A0ABU7HJN8</accession>